<proteinExistence type="predicted"/>
<protein>
    <submittedName>
        <fullName evidence="2">Uncharacterized protein</fullName>
    </submittedName>
</protein>
<evidence type="ECO:0000256" key="1">
    <source>
        <dbReference type="SAM" id="MobiDB-lite"/>
    </source>
</evidence>
<sequence length="163" mass="17757">MVEQVVNPPRQAVLVFADTHSNEFKDRIFDELNSVFVVYQKPSYMFTDKEHRGPFEFLNELGNLSISAESTDTVVLAQRVETNDKDFLLSTTEKEDGRDLGSNGSAYGTPFYSGSTTRQSHGELALTSASVSDQAPASSFAIDDLLGLNFLLGGTAAPSQPLL</sequence>
<evidence type="ECO:0000313" key="2">
    <source>
        <dbReference type="EMBL" id="KAK4256279.1"/>
    </source>
</evidence>
<name>A0AAE1JNC4_9FABA</name>
<accession>A0AAE1JNC4</accession>
<organism evidence="2 3">
    <name type="scientific">Acacia crassicarpa</name>
    <name type="common">northern wattle</name>
    <dbReference type="NCBI Taxonomy" id="499986"/>
    <lineage>
        <taxon>Eukaryota</taxon>
        <taxon>Viridiplantae</taxon>
        <taxon>Streptophyta</taxon>
        <taxon>Embryophyta</taxon>
        <taxon>Tracheophyta</taxon>
        <taxon>Spermatophyta</taxon>
        <taxon>Magnoliopsida</taxon>
        <taxon>eudicotyledons</taxon>
        <taxon>Gunneridae</taxon>
        <taxon>Pentapetalae</taxon>
        <taxon>rosids</taxon>
        <taxon>fabids</taxon>
        <taxon>Fabales</taxon>
        <taxon>Fabaceae</taxon>
        <taxon>Caesalpinioideae</taxon>
        <taxon>mimosoid clade</taxon>
        <taxon>Acacieae</taxon>
        <taxon>Acacia</taxon>
    </lineage>
</organism>
<comment type="caution">
    <text evidence="2">The sequence shown here is derived from an EMBL/GenBank/DDBJ whole genome shotgun (WGS) entry which is preliminary data.</text>
</comment>
<gene>
    <name evidence="2" type="ORF">QN277_009164</name>
</gene>
<reference evidence="2" key="1">
    <citation type="submission" date="2023-10" db="EMBL/GenBank/DDBJ databases">
        <title>Chromosome-level genome of the transformable northern wattle, Acacia crassicarpa.</title>
        <authorList>
            <person name="Massaro I."/>
            <person name="Sinha N.R."/>
            <person name="Poethig S."/>
            <person name="Leichty A.R."/>
        </authorList>
    </citation>
    <scope>NUCLEOTIDE SEQUENCE</scope>
    <source>
        <strain evidence="2">Acra3RX</strain>
        <tissue evidence="2">Leaf</tissue>
    </source>
</reference>
<keyword evidence="3" id="KW-1185">Reference proteome</keyword>
<feature type="region of interest" description="Disordered" evidence="1">
    <location>
        <begin position="91"/>
        <end position="115"/>
    </location>
</feature>
<feature type="compositionally biased region" description="Polar residues" evidence="1">
    <location>
        <begin position="102"/>
        <end position="115"/>
    </location>
</feature>
<dbReference type="Proteomes" id="UP001293593">
    <property type="component" value="Unassembled WGS sequence"/>
</dbReference>
<evidence type="ECO:0000313" key="3">
    <source>
        <dbReference type="Proteomes" id="UP001293593"/>
    </source>
</evidence>
<dbReference type="EMBL" id="JAWXYG010000013">
    <property type="protein sequence ID" value="KAK4256279.1"/>
    <property type="molecule type" value="Genomic_DNA"/>
</dbReference>
<dbReference type="AlphaFoldDB" id="A0AAE1JNC4"/>